<gene>
    <name evidence="2" type="ORF">C2E20_2562</name>
</gene>
<dbReference type="OrthoDB" id="508181at2759"/>
<proteinExistence type="predicted"/>
<protein>
    <submittedName>
        <fullName evidence="2">ABC transporter G family</fullName>
    </submittedName>
</protein>
<dbReference type="EMBL" id="LHPF02000005">
    <property type="protein sequence ID" value="PSC74161.1"/>
    <property type="molecule type" value="Genomic_DNA"/>
</dbReference>
<keyword evidence="1" id="KW-0732">Signal</keyword>
<organism evidence="2 3">
    <name type="scientific">Micractinium conductrix</name>
    <dbReference type="NCBI Taxonomy" id="554055"/>
    <lineage>
        <taxon>Eukaryota</taxon>
        <taxon>Viridiplantae</taxon>
        <taxon>Chlorophyta</taxon>
        <taxon>core chlorophytes</taxon>
        <taxon>Trebouxiophyceae</taxon>
        <taxon>Chlorellales</taxon>
        <taxon>Chlorellaceae</taxon>
        <taxon>Chlorella clade</taxon>
        <taxon>Micractinium</taxon>
    </lineage>
</organism>
<evidence type="ECO:0000256" key="1">
    <source>
        <dbReference type="SAM" id="SignalP"/>
    </source>
</evidence>
<reference evidence="2 3" key="1">
    <citation type="journal article" date="2018" name="Plant J.">
        <title>Genome sequences of Chlorella sorokiniana UTEX 1602 and Micractinium conductrix SAG 241.80: implications to maltose excretion by a green alga.</title>
        <authorList>
            <person name="Arriola M.B."/>
            <person name="Velmurugan N."/>
            <person name="Zhang Y."/>
            <person name="Plunkett M.H."/>
            <person name="Hondzo H."/>
            <person name="Barney B.M."/>
        </authorList>
    </citation>
    <scope>NUCLEOTIDE SEQUENCE [LARGE SCALE GENOMIC DNA]</scope>
    <source>
        <strain evidence="2 3">SAG 241.80</strain>
    </source>
</reference>
<dbReference type="Proteomes" id="UP000239649">
    <property type="component" value="Unassembled WGS sequence"/>
</dbReference>
<evidence type="ECO:0000313" key="3">
    <source>
        <dbReference type="Proteomes" id="UP000239649"/>
    </source>
</evidence>
<dbReference type="AlphaFoldDB" id="A0A2P6VJ81"/>
<comment type="caution">
    <text evidence="2">The sequence shown here is derived from an EMBL/GenBank/DDBJ whole genome shotgun (WGS) entry which is preliminary data.</text>
</comment>
<name>A0A2P6VJ81_9CHLO</name>
<keyword evidence="3" id="KW-1185">Reference proteome</keyword>
<sequence length="194" mass="20674">MRAPLLLCLLLAAGAAVHALDCPPGLTGETCATCESDEACAALSTPDQKYTWCYSNHTFTPETVARSYACSTEDTDFASSISRVAVQCNTQIAKCDFHFAINGYALTCSALQCKFGEDGENAIFCDYTKCSCDSGCPVVNGVSLAYWLDRQTGKTAMDCEDGWPSSLCTIDIDGMNAAPGGFQARCQVGECRTD</sequence>
<feature type="signal peptide" evidence="1">
    <location>
        <begin position="1"/>
        <end position="19"/>
    </location>
</feature>
<evidence type="ECO:0000313" key="2">
    <source>
        <dbReference type="EMBL" id="PSC74161.1"/>
    </source>
</evidence>
<feature type="chain" id="PRO_5015143551" evidence="1">
    <location>
        <begin position="20"/>
        <end position="194"/>
    </location>
</feature>
<accession>A0A2P6VJ81</accession>